<evidence type="ECO:0000313" key="2">
    <source>
        <dbReference type="Proteomes" id="UP000324222"/>
    </source>
</evidence>
<dbReference type="Proteomes" id="UP000324222">
    <property type="component" value="Unassembled WGS sequence"/>
</dbReference>
<gene>
    <name evidence="1" type="ORF">E2C01_048564</name>
</gene>
<evidence type="ECO:0000313" key="1">
    <source>
        <dbReference type="EMBL" id="MPC54641.1"/>
    </source>
</evidence>
<organism evidence="1 2">
    <name type="scientific">Portunus trituberculatus</name>
    <name type="common">Swimming crab</name>
    <name type="synonym">Neptunus trituberculatus</name>
    <dbReference type="NCBI Taxonomy" id="210409"/>
    <lineage>
        <taxon>Eukaryota</taxon>
        <taxon>Metazoa</taxon>
        <taxon>Ecdysozoa</taxon>
        <taxon>Arthropoda</taxon>
        <taxon>Crustacea</taxon>
        <taxon>Multicrustacea</taxon>
        <taxon>Malacostraca</taxon>
        <taxon>Eumalacostraca</taxon>
        <taxon>Eucarida</taxon>
        <taxon>Decapoda</taxon>
        <taxon>Pleocyemata</taxon>
        <taxon>Brachyura</taxon>
        <taxon>Eubrachyura</taxon>
        <taxon>Portunoidea</taxon>
        <taxon>Portunidae</taxon>
        <taxon>Portuninae</taxon>
        <taxon>Portunus</taxon>
    </lineage>
</organism>
<dbReference type="EMBL" id="VSRR010012510">
    <property type="protein sequence ID" value="MPC54641.1"/>
    <property type="molecule type" value="Genomic_DNA"/>
</dbReference>
<comment type="caution">
    <text evidence="1">The sequence shown here is derived from an EMBL/GenBank/DDBJ whole genome shotgun (WGS) entry which is preliminary data.</text>
</comment>
<reference evidence="1 2" key="1">
    <citation type="submission" date="2019-05" db="EMBL/GenBank/DDBJ databases">
        <title>Another draft genome of Portunus trituberculatus and its Hox gene families provides insights of decapod evolution.</title>
        <authorList>
            <person name="Jeong J.-H."/>
            <person name="Song I."/>
            <person name="Kim S."/>
            <person name="Choi T."/>
            <person name="Kim D."/>
            <person name="Ryu S."/>
            <person name="Kim W."/>
        </authorList>
    </citation>
    <scope>NUCLEOTIDE SEQUENCE [LARGE SCALE GENOMIC DNA]</scope>
    <source>
        <tissue evidence="1">Muscle</tissue>
    </source>
</reference>
<sequence>MDSAPPLSYTPRSITTKHQTLSDHTLAGDGWANGLLTLRTSVWSWLTNGIRRALVVTPGSFLEVG</sequence>
<proteinExistence type="predicted"/>
<accession>A0A5B7G463</accession>
<name>A0A5B7G463_PORTR</name>
<protein>
    <submittedName>
        <fullName evidence="1">Uncharacterized protein</fullName>
    </submittedName>
</protein>
<keyword evidence="2" id="KW-1185">Reference proteome</keyword>
<dbReference type="AlphaFoldDB" id="A0A5B7G463"/>